<dbReference type="InterPro" id="IPR014756">
    <property type="entry name" value="Ig_E-set"/>
</dbReference>
<evidence type="ECO:0000256" key="3">
    <source>
        <dbReference type="PROSITE-ProRule" id="PRU00087"/>
    </source>
</evidence>
<protein>
    <submittedName>
        <fullName evidence="5">Actin-binding cytoskeleton protein filamin</fullName>
    </submittedName>
</protein>
<dbReference type="Pfam" id="PF00630">
    <property type="entry name" value="Filamin"/>
    <property type="match status" value="5"/>
</dbReference>
<dbReference type="PROSITE" id="PS50194">
    <property type="entry name" value="FILAMIN_REPEAT"/>
    <property type="match status" value="7"/>
</dbReference>
<dbReference type="InterPro" id="IPR001298">
    <property type="entry name" value="Filamin/ABP280_rpt"/>
</dbReference>
<dbReference type="Gene3D" id="2.60.40.10">
    <property type="entry name" value="Immunoglobulins"/>
    <property type="match status" value="7"/>
</dbReference>
<dbReference type="GO" id="GO:0030036">
    <property type="term" value="P:actin cytoskeleton organization"/>
    <property type="evidence" value="ECO:0007669"/>
    <property type="project" value="InterPro"/>
</dbReference>
<dbReference type="WBParaSite" id="nRc.2.0.1.t44312-RA">
    <property type="protein sequence ID" value="nRc.2.0.1.t44312-RA"/>
    <property type="gene ID" value="nRc.2.0.1.g44312"/>
</dbReference>
<dbReference type="InterPro" id="IPR044801">
    <property type="entry name" value="Filamin"/>
</dbReference>
<dbReference type="SMART" id="SM00557">
    <property type="entry name" value="IG_FLMN"/>
    <property type="match status" value="5"/>
</dbReference>
<dbReference type="PANTHER" id="PTHR38537:SF16">
    <property type="entry name" value="CALPONIN-HOMOLOGY (CH) DOMAIN-CONTAINING PROTEIN"/>
    <property type="match status" value="1"/>
</dbReference>
<feature type="repeat" description="Filamin" evidence="3">
    <location>
        <begin position="563"/>
        <end position="618"/>
    </location>
</feature>
<keyword evidence="4" id="KW-1185">Reference proteome</keyword>
<dbReference type="InterPro" id="IPR017868">
    <property type="entry name" value="Filamin/ABP280_repeat-like"/>
</dbReference>
<feature type="repeat" description="Filamin" evidence="3">
    <location>
        <begin position="358"/>
        <end position="451"/>
    </location>
</feature>
<dbReference type="SUPFAM" id="SSF81296">
    <property type="entry name" value="E set domains"/>
    <property type="match status" value="7"/>
</dbReference>
<feature type="repeat" description="Filamin" evidence="3">
    <location>
        <begin position="278"/>
        <end position="349"/>
    </location>
</feature>
<accession>A0A915KZQ5</accession>
<evidence type="ECO:0000313" key="5">
    <source>
        <dbReference type="WBParaSite" id="nRc.2.0.1.t44312-RA"/>
    </source>
</evidence>
<feature type="repeat" description="Filamin" evidence="3">
    <location>
        <begin position="200"/>
        <end position="265"/>
    </location>
</feature>
<name>A0A915KZQ5_ROMCU</name>
<evidence type="ECO:0000313" key="4">
    <source>
        <dbReference type="Proteomes" id="UP000887565"/>
    </source>
</evidence>
<feature type="repeat" description="Filamin" evidence="3">
    <location>
        <begin position="1"/>
        <end position="63"/>
    </location>
</feature>
<dbReference type="PANTHER" id="PTHR38537">
    <property type="entry name" value="JITTERBUG, ISOFORM N"/>
    <property type="match status" value="1"/>
</dbReference>
<sequence length="618" mass="66951">DASEAGVGNLEVAVNEGDISSTAKSLGQHRYEITFIPRQIVDHVISVKFNGETVPGSPFICQIVSANEIDAKGPGLGKVAVNRLTNFTVDTKYSSHVPPTVTIKDPIDSDLPVKISAIYENNFRVEYTPQVVGSHTIDVRYNNEPIKDSPFTVKAYDAQSVKLLPVQGSVVGEPASFFSKLDGHFNRKGKPSGLTYRCLVDATRAGAGNMEIIVSVENRNVPNFVKHEQNARFTVSFKPQEPKPHVISVKFNGEHVPGSPMTTTPFLPSESVAGAPPVTNEGVQQAFVGTPVSFFVRAKFPGAECNVDVTDPNGGAVPVRCYQQKDGNYRVECTPAVAGEHKVEIGFGDGRPEKVIFVKCFDPSALKLLGDLKSAQLNQESSYRVNRRDTGKGQLSAYLLDRASGVKSPADVQSVSENEDEIRFVPRSLGQHELHLMLDGVEISDPVSFVVEDPGKPAAHGDGLQKSLLNEPAYFVVENRKNKGDIKVEVLNPHGKSIKVAKSKKGDGVTEFSYTPTETGYYNAIVLWNNKPLLGSPFNVTVLDPRNVILKEILPQGADKRQLSPATVGSRKELKFDTTAAGPGKLRCETRGPTGYVPTTCTESSAGQYTVSFTPNVQ</sequence>
<feature type="repeat" description="Filamin" evidence="3">
    <location>
        <begin position="61"/>
        <end position="155"/>
    </location>
</feature>
<organism evidence="4 5">
    <name type="scientific">Romanomermis culicivorax</name>
    <name type="common">Nematode worm</name>
    <dbReference type="NCBI Taxonomy" id="13658"/>
    <lineage>
        <taxon>Eukaryota</taxon>
        <taxon>Metazoa</taxon>
        <taxon>Ecdysozoa</taxon>
        <taxon>Nematoda</taxon>
        <taxon>Enoplea</taxon>
        <taxon>Dorylaimia</taxon>
        <taxon>Mermithida</taxon>
        <taxon>Mermithoidea</taxon>
        <taxon>Mermithidae</taxon>
        <taxon>Romanomermis</taxon>
    </lineage>
</organism>
<feature type="repeat" description="Filamin" evidence="3">
    <location>
        <begin position="449"/>
        <end position="542"/>
    </location>
</feature>
<dbReference type="Proteomes" id="UP000887565">
    <property type="component" value="Unplaced"/>
</dbReference>
<dbReference type="OMA" id="HVISVKF"/>
<keyword evidence="2" id="KW-0677">Repeat</keyword>
<dbReference type="AlphaFoldDB" id="A0A915KZQ5"/>
<dbReference type="GO" id="GO:0051015">
    <property type="term" value="F:actin filament binding"/>
    <property type="evidence" value="ECO:0007669"/>
    <property type="project" value="InterPro"/>
</dbReference>
<comment type="similarity">
    <text evidence="1">Belongs to the filamin family.</text>
</comment>
<proteinExistence type="inferred from homology"/>
<evidence type="ECO:0000256" key="1">
    <source>
        <dbReference type="ARBA" id="ARBA00009238"/>
    </source>
</evidence>
<reference evidence="5" key="1">
    <citation type="submission" date="2022-11" db="UniProtKB">
        <authorList>
            <consortium name="WormBaseParasite"/>
        </authorList>
    </citation>
    <scope>IDENTIFICATION</scope>
</reference>
<dbReference type="InterPro" id="IPR013783">
    <property type="entry name" value="Ig-like_fold"/>
</dbReference>
<evidence type="ECO:0000256" key="2">
    <source>
        <dbReference type="ARBA" id="ARBA00022737"/>
    </source>
</evidence>